<protein>
    <submittedName>
        <fullName evidence="1">Uncharacterized protein</fullName>
    </submittedName>
</protein>
<name>M2Z095_9PROT</name>
<keyword evidence="2" id="KW-1185">Reference proteome</keyword>
<dbReference type="EMBL" id="AONQ01000115">
    <property type="protein sequence ID" value="EME67695.1"/>
    <property type="molecule type" value="Genomic_DNA"/>
</dbReference>
<dbReference type="AlphaFoldDB" id="M2Z095"/>
<dbReference type="RefSeq" id="WP_008622104.1">
    <property type="nucleotide sequence ID" value="NZ_AONQ01000115.1"/>
</dbReference>
<reference evidence="1 2" key="1">
    <citation type="journal article" date="2014" name="Genome Announc.">
        <title>Draft Genome Sequence of Magnetospirillum sp. Strain SO-1, a Freshwater Magnetotactic Bacterium Isolated from the Ol'khovka River, Russia.</title>
        <authorList>
            <person name="Grouzdev D.S."/>
            <person name="Dziuba M.V."/>
            <person name="Sukhacheva M.S."/>
            <person name="Mardanov A.V."/>
            <person name="Beletskiy A.V."/>
            <person name="Kuznetsov B.B."/>
            <person name="Skryabin K.G."/>
        </authorList>
    </citation>
    <scope>NUCLEOTIDE SEQUENCE [LARGE SCALE GENOMIC DNA]</scope>
    <source>
        <strain evidence="1 2">SO-1</strain>
    </source>
</reference>
<organism evidence="1 2">
    <name type="scientific">Paramagnetospirillum caucaseum</name>
    <dbReference type="NCBI Taxonomy" id="1244869"/>
    <lineage>
        <taxon>Bacteria</taxon>
        <taxon>Pseudomonadati</taxon>
        <taxon>Pseudomonadota</taxon>
        <taxon>Alphaproteobacteria</taxon>
        <taxon>Rhodospirillales</taxon>
        <taxon>Magnetospirillaceae</taxon>
        <taxon>Paramagnetospirillum</taxon>
    </lineage>
</organism>
<evidence type="ECO:0000313" key="1">
    <source>
        <dbReference type="EMBL" id="EME67695.1"/>
    </source>
</evidence>
<accession>M2Z095</accession>
<sequence>MSATQSKTTSVESQLRLIDAFRKNVSQSFPQDAKFVIDAVPYLFPAELTFEIRCDVVFAELPDIMLLSVGKLLNLIQKVNDKTLAFSCFGRLKDGEFAGIYRADVEMCGDTIKTSFEANQNVKPAFAPISDIKYVIGVLSYIQQPTIYADLIEVDEFTQKSRKKHGKRPLPPYRIIRPGQTIVRHRPADDRCHEGTGTGTPKCGHWRRDTKYVRKDGRIIYRRGCAVKGGPGDTRPVQVLPPNPVEWSN</sequence>
<proteinExistence type="predicted"/>
<gene>
    <name evidence="1" type="ORF">H261_22198</name>
</gene>
<comment type="caution">
    <text evidence="1">The sequence shown here is derived from an EMBL/GenBank/DDBJ whole genome shotgun (WGS) entry which is preliminary data.</text>
</comment>
<dbReference type="Proteomes" id="UP000011744">
    <property type="component" value="Unassembled WGS sequence"/>
</dbReference>
<evidence type="ECO:0000313" key="2">
    <source>
        <dbReference type="Proteomes" id="UP000011744"/>
    </source>
</evidence>
<dbReference type="OrthoDB" id="7330122at2"/>